<evidence type="ECO:0000256" key="1">
    <source>
        <dbReference type="ARBA" id="ARBA00022679"/>
    </source>
</evidence>
<sequence>MSARLGALDFVDSVVDPGTFISWDEPINLSGVDAGYVAELDRAAEAAGTDEAVVTGRASIHGRDVAVIAGEFGFLAGSIGLAAARRVVTAFQRATREGLPVVAAPCSGGTRMQEGTPAFVQMVAITQAVVKHKSTGLPYLVYLRHPTTGGVFASWGSLGHVTYAEPGALVGFLGPRVYQALYGEAFPEGVQRSENLATHGIVDDVATPRAFRDQAGRILSLLDPARPVPASRTEHLHPVTDPSGPVWRAVLSTRSELRPGIRELLRDAADDVIHLGGTGAGERDAGIVLAIASLGGIPCVVVGQDREAQLQIPLGPAALRQARRGMRLAQDLSLPLVTVIDTPGADLSQVAEEGALAGEIARCLADMVSLTVPRVSVLMGQGCGGAALALWPADRVIAAEDAWLSPLPPEGAATIVHRDPARAPEMAQHQRIGAAELVRAGIVDVIVGAGRGIEADPSGFVRRLVAACATQLDLLLARRGAA</sequence>
<evidence type="ECO:0000259" key="3">
    <source>
        <dbReference type="PROSITE" id="PS50989"/>
    </source>
</evidence>
<dbReference type="Pfam" id="PF01039">
    <property type="entry name" value="Carboxyl_trans"/>
    <property type="match status" value="1"/>
</dbReference>
<dbReference type="PROSITE" id="PS50989">
    <property type="entry name" value="COA_CT_CTER"/>
    <property type="match status" value="1"/>
</dbReference>
<dbReference type="EMBL" id="QXGH01000009">
    <property type="protein sequence ID" value="RHW28483.1"/>
    <property type="molecule type" value="Genomic_DNA"/>
</dbReference>
<dbReference type="InterPro" id="IPR011762">
    <property type="entry name" value="COA_CT_N"/>
</dbReference>
<dbReference type="Proteomes" id="UP000283644">
    <property type="component" value="Unassembled WGS sequence"/>
</dbReference>
<keyword evidence="1 4" id="KW-0808">Transferase</keyword>
<dbReference type="InterPro" id="IPR029045">
    <property type="entry name" value="ClpP/crotonase-like_dom_sf"/>
</dbReference>
<proteinExistence type="predicted"/>
<dbReference type="GO" id="GO:0006633">
    <property type="term" value="P:fatty acid biosynthetic process"/>
    <property type="evidence" value="ECO:0007669"/>
    <property type="project" value="InterPro"/>
</dbReference>
<name>A0A417Y722_9ACTN</name>
<reference evidence="4 5" key="1">
    <citation type="submission" date="2018-09" db="EMBL/GenBank/DDBJ databases">
        <title>Genome sequencing of Nocardioides immobilis CCTCC AB 2017083 for comparison to Nocardioides silvaticus.</title>
        <authorList>
            <person name="Li C."/>
            <person name="Wang G."/>
        </authorList>
    </citation>
    <scope>NUCLEOTIDE SEQUENCE [LARGE SCALE GENOMIC DNA]</scope>
    <source>
        <strain evidence="4 5">CCTCC AB 2017083</strain>
    </source>
</reference>
<dbReference type="GO" id="GO:0003989">
    <property type="term" value="F:acetyl-CoA carboxylase activity"/>
    <property type="evidence" value="ECO:0007669"/>
    <property type="project" value="InterPro"/>
</dbReference>
<dbReference type="SUPFAM" id="SSF52096">
    <property type="entry name" value="ClpP/crotonase"/>
    <property type="match status" value="2"/>
</dbReference>
<evidence type="ECO:0000313" key="5">
    <source>
        <dbReference type="Proteomes" id="UP000283644"/>
    </source>
</evidence>
<comment type="caution">
    <text evidence="4">The sequence shown here is derived from an EMBL/GenBank/DDBJ whole genome shotgun (WGS) entry which is preliminary data.</text>
</comment>
<dbReference type="Gene3D" id="3.90.226.10">
    <property type="entry name" value="2-enoyl-CoA Hydratase, Chain A, domain 1"/>
    <property type="match status" value="2"/>
</dbReference>
<dbReference type="AlphaFoldDB" id="A0A417Y722"/>
<accession>A0A417Y722</accession>
<dbReference type="OrthoDB" id="9772975at2"/>
<dbReference type="InterPro" id="IPR034733">
    <property type="entry name" value="AcCoA_carboxyl_beta"/>
</dbReference>
<dbReference type="GO" id="GO:0016740">
    <property type="term" value="F:transferase activity"/>
    <property type="evidence" value="ECO:0007669"/>
    <property type="project" value="UniProtKB-KW"/>
</dbReference>
<evidence type="ECO:0000313" key="4">
    <source>
        <dbReference type="EMBL" id="RHW28483.1"/>
    </source>
</evidence>
<feature type="domain" description="CoA carboxyltransferase N-terminal" evidence="2">
    <location>
        <begin position="1"/>
        <end position="237"/>
    </location>
</feature>
<gene>
    <name evidence="4" type="ORF">D0Z08_00985</name>
</gene>
<dbReference type="InterPro" id="IPR011763">
    <property type="entry name" value="COA_CT_C"/>
</dbReference>
<evidence type="ECO:0000259" key="2">
    <source>
        <dbReference type="PROSITE" id="PS50980"/>
    </source>
</evidence>
<dbReference type="GO" id="GO:0009317">
    <property type="term" value="C:acetyl-CoA carboxylase complex"/>
    <property type="evidence" value="ECO:0007669"/>
    <property type="project" value="InterPro"/>
</dbReference>
<dbReference type="GO" id="GO:2001295">
    <property type="term" value="P:malonyl-CoA biosynthetic process"/>
    <property type="evidence" value="ECO:0007669"/>
    <property type="project" value="TreeGrafter"/>
</dbReference>
<keyword evidence="5" id="KW-1185">Reference proteome</keyword>
<dbReference type="PRINTS" id="PR01070">
    <property type="entry name" value="ACCCTRFRASEB"/>
</dbReference>
<protein>
    <submittedName>
        <fullName evidence="4">Acetyl-CoA carboxyl transferase</fullName>
    </submittedName>
</protein>
<dbReference type="PANTHER" id="PTHR42995:SF5">
    <property type="entry name" value="ACETYL-COENZYME A CARBOXYLASE CARBOXYL TRANSFERASE SUBUNIT BETA, CHLOROPLASTIC"/>
    <property type="match status" value="1"/>
</dbReference>
<dbReference type="PANTHER" id="PTHR42995">
    <property type="entry name" value="ACETYL-COENZYME A CARBOXYLASE CARBOXYL TRANSFERASE SUBUNIT BETA, CHLOROPLASTIC"/>
    <property type="match status" value="1"/>
</dbReference>
<dbReference type="InterPro" id="IPR000438">
    <property type="entry name" value="Acetyl_CoA_COase_Trfase_b_su"/>
</dbReference>
<dbReference type="RefSeq" id="WP_118921776.1">
    <property type="nucleotide sequence ID" value="NZ_QXGH01000009.1"/>
</dbReference>
<feature type="domain" description="CoA carboxyltransferase C-terminal" evidence="3">
    <location>
        <begin position="223"/>
        <end position="474"/>
    </location>
</feature>
<dbReference type="PROSITE" id="PS50980">
    <property type="entry name" value="COA_CT_NTER"/>
    <property type="match status" value="1"/>
</dbReference>
<organism evidence="4 5">
    <name type="scientific">Nocardioides immobilis</name>
    <dbReference type="NCBI Taxonomy" id="2049295"/>
    <lineage>
        <taxon>Bacteria</taxon>
        <taxon>Bacillati</taxon>
        <taxon>Actinomycetota</taxon>
        <taxon>Actinomycetes</taxon>
        <taxon>Propionibacteriales</taxon>
        <taxon>Nocardioidaceae</taxon>
        <taxon>Nocardioides</taxon>
    </lineage>
</organism>